<accession>A0ABT7Y8T1</accession>
<dbReference type="EMBL" id="JAUEPH010000001">
    <property type="protein sequence ID" value="MDN3202921.1"/>
    <property type="molecule type" value="Genomic_DNA"/>
</dbReference>
<keyword evidence="3" id="KW-1185">Reference proteome</keyword>
<proteinExistence type="predicted"/>
<keyword evidence="1" id="KW-0812">Transmembrane</keyword>
<keyword evidence="1" id="KW-0472">Membrane</keyword>
<feature type="transmembrane region" description="Helical" evidence="1">
    <location>
        <begin position="62"/>
        <end position="80"/>
    </location>
</feature>
<feature type="transmembrane region" description="Helical" evidence="1">
    <location>
        <begin position="7"/>
        <end position="24"/>
    </location>
</feature>
<comment type="caution">
    <text evidence="2">The sequence shown here is derived from an EMBL/GenBank/DDBJ whole genome shotgun (WGS) entry which is preliminary data.</text>
</comment>
<evidence type="ECO:0000313" key="2">
    <source>
        <dbReference type="EMBL" id="MDN3202921.1"/>
    </source>
</evidence>
<feature type="transmembrane region" description="Helical" evidence="1">
    <location>
        <begin position="36"/>
        <end position="55"/>
    </location>
</feature>
<reference evidence="2" key="1">
    <citation type="submission" date="2023-06" db="EMBL/GenBank/DDBJ databases">
        <title>Robiginitalea aurantiacus sp. nov. and Algoriphagus sediminis sp. nov., isolated from coastal sediment.</title>
        <authorList>
            <person name="Zhou Z.Y."/>
            <person name="An J."/>
            <person name="Jia Y.W."/>
            <person name="Du Z.J."/>
        </authorList>
    </citation>
    <scope>NUCLEOTIDE SEQUENCE</scope>
    <source>
        <strain evidence="2">C2-7</strain>
    </source>
</reference>
<dbReference type="RefSeq" id="WP_289998477.1">
    <property type="nucleotide sequence ID" value="NZ_JAUEPH010000001.1"/>
</dbReference>
<organism evidence="2 3">
    <name type="scientific">Algoriphagus sediminis</name>
    <dbReference type="NCBI Taxonomy" id="3057113"/>
    <lineage>
        <taxon>Bacteria</taxon>
        <taxon>Pseudomonadati</taxon>
        <taxon>Bacteroidota</taxon>
        <taxon>Cytophagia</taxon>
        <taxon>Cytophagales</taxon>
        <taxon>Cyclobacteriaceae</taxon>
        <taxon>Algoriphagus</taxon>
    </lineage>
</organism>
<keyword evidence="1" id="KW-1133">Transmembrane helix</keyword>
<gene>
    <name evidence="2" type="ORF">QVH07_02115</name>
</gene>
<name>A0ABT7Y8T1_9BACT</name>
<evidence type="ECO:0000256" key="1">
    <source>
        <dbReference type="SAM" id="Phobius"/>
    </source>
</evidence>
<sequence>MKKNHNITVLGAGFLAGVISFWFNPYNDTNLLGIPIYLVLAVCTFLASLLMTIFLKKSNWKIAMFVVIGVMVAFLGRFIFDMILDSSSHSLFGLEFIIVLGISVAAAYVGSHLRKLIYKK</sequence>
<dbReference type="Proteomes" id="UP001171916">
    <property type="component" value="Unassembled WGS sequence"/>
</dbReference>
<protein>
    <submittedName>
        <fullName evidence="2">Uncharacterized protein</fullName>
    </submittedName>
</protein>
<evidence type="ECO:0000313" key="3">
    <source>
        <dbReference type="Proteomes" id="UP001171916"/>
    </source>
</evidence>
<feature type="transmembrane region" description="Helical" evidence="1">
    <location>
        <begin position="92"/>
        <end position="110"/>
    </location>
</feature>